<evidence type="ECO:0000313" key="2">
    <source>
        <dbReference type="Proteomes" id="UP001499854"/>
    </source>
</evidence>
<dbReference type="EMBL" id="BAAAQM010000065">
    <property type="protein sequence ID" value="GAA1999328.1"/>
    <property type="molecule type" value="Genomic_DNA"/>
</dbReference>
<dbReference type="Proteomes" id="UP001499854">
    <property type="component" value="Unassembled WGS sequence"/>
</dbReference>
<dbReference type="Gene3D" id="2.120.10.70">
    <property type="entry name" value="Fucose-specific lectin"/>
    <property type="match status" value="2"/>
</dbReference>
<protein>
    <submittedName>
        <fullName evidence="1">Uncharacterized protein</fullName>
    </submittedName>
</protein>
<gene>
    <name evidence="1" type="ORF">GCM10009838_75900</name>
</gene>
<organism evidence="1 2">
    <name type="scientific">Catenulispora subtropica</name>
    <dbReference type="NCBI Taxonomy" id="450798"/>
    <lineage>
        <taxon>Bacteria</taxon>
        <taxon>Bacillati</taxon>
        <taxon>Actinomycetota</taxon>
        <taxon>Actinomycetes</taxon>
        <taxon>Catenulisporales</taxon>
        <taxon>Catenulisporaceae</taxon>
        <taxon>Catenulispora</taxon>
    </lineage>
</organism>
<accession>A0ABN2T5M2</accession>
<name>A0ABN2T5M2_9ACTN</name>
<proteinExistence type="predicted"/>
<keyword evidence="2" id="KW-1185">Reference proteome</keyword>
<evidence type="ECO:0000313" key="1">
    <source>
        <dbReference type="EMBL" id="GAA1999328.1"/>
    </source>
</evidence>
<reference evidence="1 2" key="1">
    <citation type="journal article" date="2019" name="Int. J. Syst. Evol. Microbiol.">
        <title>The Global Catalogue of Microorganisms (GCM) 10K type strain sequencing project: providing services to taxonomists for standard genome sequencing and annotation.</title>
        <authorList>
            <consortium name="The Broad Institute Genomics Platform"/>
            <consortium name="The Broad Institute Genome Sequencing Center for Infectious Disease"/>
            <person name="Wu L."/>
            <person name="Ma J."/>
        </authorList>
    </citation>
    <scope>NUCLEOTIDE SEQUENCE [LARGE SCALE GENOMIC DNA]</scope>
    <source>
        <strain evidence="1 2">JCM 16013</strain>
    </source>
</reference>
<dbReference type="SUPFAM" id="SSF89372">
    <property type="entry name" value="Fucose-specific lectin"/>
    <property type="match status" value="1"/>
</dbReference>
<sequence>MSAYAAEPAGAASGAGATAAASKPPANAYFVGANGTVYGYGRTADGTWQSAAPVGAKMTAPPGAPVTSTRLPDGSPVAFFVGDDGAIWGGCGSLWRMTVAKLLRPGTPLTVVATPTVTMLLFSDGQGQWSGMHVESEIHHPCDIFTGPLAPLATESLPGTWHVPGGTIAATALPDGGVGVFAVDVTGAVHATWRDPDGKWSDTTLTTSGTSLPGGGIAATVSPADSSPTLFYSNRGGQVVAAPVAEGAGLRGDPTPVPWAVAKIPEGAALGAASSILGNDISYIAVGGTAVDLQTDAAGQWKNAVVLSPSGFAKDGRPVAVTASADEVDVYCGTATGIPGHFGVPPHTGGEVGWRAAGLAGMVPPLGGITAS</sequence>
<comment type="caution">
    <text evidence="1">The sequence shown here is derived from an EMBL/GenBank/DDBJ whole genome shotgun (WGS) entry which is preliminary data.</text>
</comment>